<evidence type="ECO:0000313" key="3">
    <source>
        <dbReference type="Proteomes" id="UP000005237"/>
    </source>
</evidence>
<dbReference type="PANTHER" id="PTHR22921:SF27">
    <property type="entry name" value="C2H2-TYPE DOMAIN-CONTAINING PROTEIN-RELATED"/>
    <property type="match status" value="1"/>
</dbReference>
<organism evidence="2 3">
    <name type="scientific">Caenorhabditis japonica</name>
    <dbReference type="NCBI Taxonomy" id="281687"/>
    <lineage>
        <taxon>Eukaryota</taxon>
        <taxon>Metazoa</taxon>
        <taxon>Ecdysozoa</taxon>
        <taxon>Nematoda</taxon>
        <taxon>Chromadorea</taxon>
        <taxon>Rhabditida</taxon>
        <taxon>Rhabditina</taxon>
        <taxon>Rhabditomorpha</taxon>
        <taxon>Rhabditoidea</taxon>
        <taxon>Rhabditidae</taxon>
        <taxon>Peloderinae</taxon>
        <taxon>Caenorhabditis</taxon>
    </lineage>
</organism>
<dbReference type="PANTHER" id="PTHR22921">
    <property type="entry name" value="PROTEIN CBG20088-RELATED"/>
    <property type="match status" value="1"/>
</dbReference>
<feature type="compositionally biased region" description="Polar residues" evidence="1">
    <location>
        <begin position="42"/>
        <end position="52"/>
    </location>
</feature>
<proteinExistence type="predicted"/>
<protein>
    <submittedName>
        <fullName evidence="2">Uncharacterized protein</fullName>
    </submittedName>
</protein>
<evidence type="ECO:0000256" key="1">
    <source>
        <dbReference type="SAM" id="MobiDB-lite"/>
    </source>
</evidence>
<dbReference type="Proteomes" id="UP000005237">
    <property type="component" value="Unassembled WGS sequence"/>
</dbReference>
<dbReference type="EnsemblMetazoa" id="CJA39729.1">
    <property type="protein sequence ID" value="CJA39729.1"/>
    <property type="gene ID" value="WBGene00215576"/>
</dbReference>
<accession>A0A8R1EQ22</accession>
<name>A0A8R1EQ22_CAEJA</name>
<evidence type="ECO:0000313" key="2">
    <source>
        <dbReference type="EnsemblMetazoa" id="CJA39729.1"/>
    </source>
</evidence>
<reference evidence="3" key="1">
    <citation type="submission" date="2010-08" db="EMBL/GenBank/DDBJ databases">
        <authorList>
            <consortium name="Caenorhabditis japonica Sequencing Consortium"/>
            <person name="Wilson R.K."/>
        </authorList>
    </citation>
    <scope>NUCLEOTIDE SEQUENCE [LARGE SCALE GENOMIC DNA]</scope>
    <source>
        <strain evidence="3">DF5081</strain>
    </source>
</reference>
<feature type="region of interest" description="Disordered" evidence="1">
    <location>
        <begin position="24"/>
        <end position="70"/>
    </location>
</feature>
<sequence>MDSIRGKSVFDILVKEEAEQFQQFLLHPNPPTSPKKRKLCEQKSSPFSSDVAVQTDPFPNETKPPIRAPKEDKWTPAAFMKKACLDSATGKLLSLVDCEKNIDHLLKCTKPVDYYPLVEMACEDGVKDTQMEEVTLSVAFSLMMGNRRNTRVKEDNHKIDEIPVSLPNVAFDLAAARQMDRIVYFPGGFPVLITDHITAKMNSEFVLTEKEDLHSKDNYFPMYTTPTAHQKKVHYVPIQEDVFDHFANILITGYSLENNDKIKTKVFAVLQNTVYYFLERLRAEFNKKHGEKSCVATARDFAKTILR</sequence>
<reference evidence="2" key="2">
    <citation type="submission" date="2022-06" db="UniProtKB">
        <authorList>
            <consortium name="EnsemblMetazoa"/>
        </authorList>
    </citation>
    <scope>IDENTIFICATION</scope>
    <source>
        <strain evidence="2">DF5081</strain>
    </source>
</reference>
<keyword evidence="3" id="KW-1185">Reference proteome</keyword>
<dbReference type="AlphaFoldDB" id="A0A8R1EQ22"/>